<dbReference type="Proteomes" id="UP000186040">
    <property type="component" value="Unassembled WGS sequence"/>
</dbReference>
<dbReference type="GO" id="GO:0009306">
    <property type="term" value="P:protein secretion"/>
    <property type="evidence" value="ECO:0007669"/>
    <property type="project" value="InterPro"/>
</dbReference>
<name>A0A1Q9LSY6_9PSEU</name>
<feature type="region of interest" description="Disordered" evidence="1">
    <location>
        <begin position="1"/>
        <end position="46"/>
    </location>
</feature>
<comment type="caution">
    <text evidence="2">The sequence shown here is derived from an EMBL/GenBank/DDBJ whole genome shotgun (WGS) entry which is preliminary data.</text>
</comment>
<protein>
    <recommendedName>
        <fullName evidence="4">ESX-1 secretion-associated protein</fullName>
    </recommendedName>
</protein>
<reference evidence="2 3" key="1">
    <citation type="submission" date="2016-10" db="EMBL/GenBank/DDBJ databases">
        <title>The Draft Genome Sequence of Actinokineospora bangkokensis 44EHWT reveals the biosynthetic pathway of antifungal compounds Thailandins with unusual extender unit butylmalonyl-CoA.</title>
        <authorList>
            <person name="Greule A."/>
            <person name="Intra B."/>
            <person name="Flemming S."/>
            <person name="Rommel M.G."/>
            <person name="Panbangred W."/>
            <person name="Bechthold A."/>
        </authorList>
    </citation>
    <scope>NUCLEOTIDE SEQUENCE [LARGE SCALE GENOMIC DNA]</scope>
    <source>
        <strain evidence="2 3">44EHW</strain>
    </source>
</reference>
<evidence type="ECO:0000256" key="1">
    <source>
        <dbReference type="SAM" id="MobiDB-lite"/>
    </source>
</evidence>
<dbReference type="EMBL" id="MKQR01000004">
    <property type="protein sequence ID" value="OLR95152.1"/>
    <property type="molecule type" value="Genomic_DNA"/>
</dbReference>
<evidence type="ECO:0000313" key="2">
    <source>
        <dbReference type="EMBL" id="OLR95152.1"/>
    </source>
</evidence>
<evidence type="ECO:0000313" key="3">
    <source>
        <dbReference type="Proteomes" id="UP000186040"/>
    </source>
</evidence>
<dbReference type="STRING" id="1193682.BJP25_07580"/>
<proteinExistence type="predicted"/>
<keyword evidence="3" id="KW-1185">Reference proteome</keyword>
<dbReference type="Pfam" id="PF10824">
    <property type="entry name" value="T7SS_ESX_EspC"/>
    <property type="match status" value="1"/>
</dbReference>
<organism evidence="2 3">
    <name type="scientific">Actinokineospora bangkokensis</name>
    <dbReference type="NCBI Taxonomy" id="1193682"/>
    <lineage>
        <taxon>Bacteria</taxon>
        <taxon>Bacillati</taxon>
        <taxon>Actinomycetota</taxon>
        <taxon>Actinomycetes</taxon>
        <taxon>Pseudonocardiales</taxon>
        <taxon>Pseudonocardiaceae</taxon>
        <taxon>Actinokineospora</taxon>
    </lineage>
</organism>
<accession>A0A1Q9LSY6</accession>
<dbReference type="AlphaFoldDB" id="A0A1Q9LSY6"/>
<dbReference type="OrthoDB" id="3696988at2"/>
<feature type="compositionally biased region" description="Basic and acidic residues" evidence="1">
    <location>
        <begin position="19"/>
        <end position="37"/>
    </location>
</feature>
<dbReference type="RefSeq" id="WP_075973056.1">
    <property type="nucleotide sequence ID" value="NZ_MKQR01000004.1"/>
</dbReference>
<dbReference type="InterPro" id="IPR022536">
    <property type="entry name" value="EspC"/>
</dbReference>
<sequence>MDEKDLVDLISDALGEGGGRGRGEGGRKPDRGGDKGGRGGGPEGFQVDTAALDAYAKQTAKLAEELRESAKKGLGGITGEGFGRIGRDSGFAEALAGFAKALGTQVSGVAGNAAELGRATRRTADAYQEQDGGIAIDLSKLLG</sequence>
<gene>
    <name evidence="2" type="ORF">BJP25_07580</name>
</gene>
<evidence type="ECO:0008006" key="4">
    <source>
        <dbReference type="Google" id="ProtNLM"/>
    </source>
</evidence>